<evidence type="ECO:0000259" key="2">
    <source>
        <dbReference type="SMART" id="SM00743"/>
    </source>
</evidence>
<feature type="region of interest" description="Disordered" evidence="1">
    <location>
        <begin position="1099"/>
        <end position="1267"/>
    </location>
</feature>
<feature type="region of interest" description="Disordered" evidence="1">
    <location>
        <begin position="1"/>
        <end position="152"/>
    </location>
</feature>
<keyword evidence="4" id="KW-1185">Reference proteome</keyword>
<dbReference type="PANTHER" id="PTHR48429:SF1">
    <property type="entry name" value="AGENET DOMAIN-CONTAINING PROTEIN"/>
    <property type="match status" value="1"/>
</dbReference>
<feature type="region of interest" description="Disordered" evidence="1">
    <location>
        <begin position="273"/>
        <end position="315"/>
    </location>
</feature>
<feature type="compositionally biased region" description="Basic and acidic residues" evidence="1">
    <location>
        <begin position="1"/>
        <end position="10"/>
    </location>
</feature>
<dbReference type="PANTHER" id="PTHR48429">
    <property type="entry name" value="AGENET DOMAIN-CONTAINING PROTEIN"/>
    <property type="match status" value="1"/>
</dbReference>
<feature type="region of interest" description="Disordered" evidence="1">
    <location>
        <begin position="1286"/>
        <end position="1377"/>
    </location>
</feature>
<feature type="region of interest" description="Disordered" evidence="1">
    <location>
        <begin position="463"/>
        <end position="489"/>
    </location>
</feature>
<gene>
    <name evidence="3" type="ORF">Cgig2_002541</name>
</gene>
<feature type="compositionally biased region" description="Basic and acidic residues" evidence="1">
    <location>
        <begin position="1310"/>
        <end position="1322"/>
    </location>
</feature>
<feature type="compositionally biased region" description="Polar residues" evidence="1">
    <location>
        <begin position="13"/>
        <end position="26"/>
    </location>
</feature>
<dbReference type="Pfam" id="PF05641">
    <property type="entry name" value="Agenet"/>
    <property type="match status" value="1"/>
</dbReference>
<organism evidence="3 4">
    <name type="scientific">Carnegiea gigantea</name>
    <dbReference type="NCBI Taxonomy" id="171969"/>
    <lineage>
        <taxon>Eukaryota</taxon>
        <taxon>Viridiplantae</taxon>
        <taxon>Streptophyta</taxon>
        <taxon>Embryophyta</taxon>
        <taxon>Tracheophyta</taxon>
        <taxon>Spermatophyta</taxon>
        <taxon>Magnoliopsida</taxon>
        <taxon>eudicotyledons</taxon>
        <taxon>Gunneridae</taxon>
        <taxon>Pentapetalae</taxon>
        <taxon>Caryophyllales</taxon>
        <taxon>Cactineae</taxon>
        <taxon>Cactaceae</taxon>
        <taxon>Cactoideae</taxon>
        <taxon>Echinocereeae</taxon>
        <taxon>Carnegiea</taxon>
    </lineage>
</organism>
<dbReference type="EMBL" id="JAKOGI010000022">
    <property type="protein sequence ID" value="KAJ8449409.1"/>
    <property type="molecule type" value="Genomic_DNA"/>
</dbReference>
<evidence type="ECO:0000313" key="3">
    <source>
        <dbReference type="EMBL" id="KAJ8449409.1"/>
    </source>
</evidence>
<dbReference type="OrthoDB" id="433924at2759"/>
<accession>A0A9Q1KV06</accession>
<feature type="region of interest" description="Disordered" evidence="1">
    <location>
        <begin position="1032"/>
        <end position="1069"/>
    </location>
</feature>
<dbReference type="SMART" id="SM00743">
    <property type="entry name" value="Agenet"/>
    <property type="match status" value="2"/>
</dbReference>
<dbReference type="InterPro" id="IPR014002">
    <property type="entry name" value="Agenet_dom_plant"/>
</dbReference>
<feature type="compositionally biased region" description="Polar residues" evidence="1">
    <location>
        <begin position="1206"/>
        <end position="1223"/>
    </location>
</feature>
<feature type="compositionally biased region" description="Polar residues" evidence="1">
    <location>
        <begin position="69"/>
        <end position="81"/>
    </location>
</feature>
<evidence type="ECO:0000313" key="4">
    <source>
        <dbReference type="Proteomes" id="UP001153076"/>
    </source>
</evidence>
<proteinExistence type="predicted"/>
<feature type="compositionally biased region" description="Basic and acidic residues" evidence="1">
    <location>
        <begin position="100"/>
        <end position="117"/>
    </location>
</feature>
<feature type="compositionally biased region" description="Basic residues" evidence="1">
    <location>
        <begin position="1367"/>
        <end position="1377"/>
    </location>
</feature>
<comment type="caution">
    <text evidence="3">The sequence shown here is derived from an EMBL/GenBank/DDBJ whole genome shotgun (WGS) entry which is preliminary data.</text>
</comment>
<feature type="region of interest" description="Disordered" evidence="1">
    <location>
        <begin position="688"/>
        <end position="707"/>
    </location>
</feature>
<feature type="compositionally biased region" description="Polar residues" evidence="1">
    <location>
        <begin position="1038"/>
        <end position="1048"/>
    </location>
</feature>
<dbReference type="InterPro" id="IPR055274">
    <property type="entry name" value="SWO1"/>
</dbReference>
<name>A0A9Q1KV06_9CARY</name>
<reference evidence="3" key="1">
    <citation type="submission" date="2022-04" db="EMBL/GenBank/DDBJ databases">
        <title>Carnegiea gigantea Genome sequencing and assembly v2.</title>
        <authorList>
            <person name="Copetti D."/>
            <person name="Sanderson M.J."/>
            <person name="Burquez A."/>
            <person name="Wojciechowski M.F."/>
        </authorList>
    </citation>
    <scope>NUCLEOTIDE SEQUENCE</scope>
    <source>
        <strain evidence="3">SGP5-SGP5p</strain>
        <tissue evidence="3">Aerial part</tissue>
    </source>
</reference>
<sequence length="1377" mass="147800">MEKDDQEQARGSDVTNKSANDIQPSSEDPKRDDTEGDDTSFTFKVTALPDTSQRESGKCWSPVPVGEKCNSSVVYEESTPSGEGKTARTPSQKTSRKSARASDGEHAPETSKGTSERRGRRSSAKGATKEKAKGNQAKRTSLDISSGKGEKASNTLVSTSSISNLHVQLGQMQPCGQIERGDTKVSSAVAVPTSNLPDLNTSALGNSSCPPALFRQPFTDSQQVQLRAQIFVYGSLIQGTAPDEACMVSAFGPSDGGRTIWEPVWHAAIERVRSQKSNPSAAETPLHLQSGPRPSDAAVKQSPHSSKLLPSPANLSSCKGTPAPVVNPIIPLSSPLWSISTPFRNSLPSTGAHNGHVADCQHAATPMHSYQTPPIRNFVGHTSWPSPTCFPGGWIASPRTSTFNSTGCFQPVTMTETVKLTPGKESSGPLVSGMKHMTSSPVVLTVGPSPVYVGISPVPDQKIASSAQKHSVDAKPRKRKKVPSSDPYHVSVVSEAQTEPVVTNAAGILSSPVAVPASTVLSLDAVLDKAAGDASAVFSNDGSEQTDLKTQEAVAYSEETLTEVAEAKSAAEDAAAVAAAAVKNSEDLWRQLAKQQDSGLTLEAKAKLASAAVAIAAAASVTKAAAAAAKVAYHAALQAKLMADEAFLSSKSSSIPSGDKCSTDLCDVRNATPVSILKRDNITSQSNSIPAAAKEAPKRRVEAASAASKQTENLDAVVKAAELAATAVSQAGKIVAMGEPLPLSDLLEAGPEGYWRLAQLPCELAEKTFDKRKKQGGTEGTDASAKVRNDSVEKGGLKSLTQGKIHSRQRFRQTLDGHVNVIDDVKGSGHNVEIDIRDEKGFEGSDSSKCSALVSESEAGPRTGNIRDDHEDAGVLHDDSIKEGSLVEVFKHEDGVKSAWYSANVLTLKDGKAFVCYNDLLLEKGSGNFCEWVPLYFEGDKAPVIRAAHPLTALQSQGARKRRRAGLTDYAWSIGDRVDVGINDCWWEGVVTEKHEKDETTLKVHFPAQGETSTVRAWNLRTSRLWTDGKWVEWSPSGGHNASEQTDTPQEKRQKMGSPAIPTKEKDKSALDVEYASGKPGELKLALSTGDRVFCIGENTNDDNKRATHKPWRTGQQKEGSRVIFGVPRPTGKKRKFMEVSKHLSTNRTDKSNENNDSVKFVKYLMPQTATGRGWKAPGRNESRERQTFTSRSRAPGRNESRERQTFTSRSRAPSSRKPTCTLPQKDGLISMTAQDGDNVTDHGNGIDNPMGDDENTSEKKTQHGFPACEETAETPLSSLLTTSRKISSSNARYERPNKGKVAPAGGKMHRIEERGLDDDSGKSVPEVTEPRRSNRRIQPTHRLLEGLQSSMVIPKLSSLSHDKGPRSHNRNVLAKR</sequence>
<dbReference type="Proteomes" id="UP001153076">
    <property type="component" value="Unassembled WGS sequence"/>
</dbReference>
<dbReference type="InterPro" id="IPR008395">
    <property type="entry name" value="Agenet-like_dom"/>
</dbReference>
<feature type="domain" description="Agenet" evidence="2">
    <location>
        <begin position="879"/>
        <end position="943"/>
    </location>
</feature>
<protein>
    <recommendedName>
        <fullName evidence="2">Agenet domain-containing protein</fullName>
    </recommendedName>
</protein>
<evidence type="ECO:0000256" key="1">
    <source>
        <dbReference type="SAM" id="MobiDB-lite"/>
    </source>
</evidence>
<feature type="domain" description="Agenet" evidence="2">
    <location>
        <begin position="970"/>
        <end position="1028"/>
    </location>
</feature>
<feature type="compositionally biased region" description="Basic and acidic residues" evidence="1">
    <location>
        <begin position="1137"/>
        <end position="1154"/>
    </location>
</feature>